<feature type="compositionally biased region" description="Basic and acidic residues" evidence="2">
    <location>
        <begin position="441"/>
        <end position="456"/>
    </location>
</feature>
<feature type="compositionally biased region" description="Gly residues" evidence="2">
    <location>
        <begin position="430"/>
        <end position="439"/>
    </location>
</feature>
<protein>
    <recommendedName>
        <fullName evidence="3">MORF/ORRM1/DAG-like MORF domain-containing protein</fullName>
    </recommendedName>
</protein>
<gene>
    <name evidence="4" type="ORF">RJ639_037560</name>
</gene>
<dbReference type="PANTHER" id="PTHR31346:SF5">
    <property type="entry name" value="MULTIPLE ORGANELLAR RNA EDITING FACTOR 1, MITOCHONDRIAL"/>
    <property type="match status" value="1"/>
</dbReference>
<feature type="region of interest" description="Disordered" evidence="2">
    <location>
        <begin position="185"/>
        <end position="407"/>
    </location>
</feature>
<feature type="compositionally biased region" description="Low complexity" evidence="2">
    <location>
        <begin position="265"/>
        <end position="317"/>
    </location>
</feature>
<dbReference type="PANTHER" id="PTHR31346">
    <property type="entry name" value="MULTIPLE ORGANELLAR RNA EDITING FACTOR 2, CHLOROPLASTIC-RELATED-RELATED"/>
    <property type="match status" value="1"/>
</dbReference>
<keyword evidence="5" id="KW-1185">Reference proteome</keyword>
<dbReference type="EMBL" id="JAVXUP010000424">
    <property type="protein sequence ID" value="KAK3028226.1"/>
    <property type="molecule type" value="Genomic_DNA"/>
</dbReference>
<sequence length="481" mass="53892">MALSYLRLRRALSLSSSLIRHHHQPPSFSSLPPPLAPPSTLAPPNPSFDIASFQCRSFKSTTALSSMRDRDRSYNNRGNIDDGADKLDPDAVLFEGCDYNHWLITMDFPKESNPSAEEMVETYVQTAAKVFGSVEEAKKRIYACSTTTYRGFQVTISEEDSEKFRGLPGVVFILPDSYIDPVNKEYGGDKYEEGKITHRPPPVQYGRPRRRYDDQNRDFNRPYRPRDSNQQGDSRYDNQGTIQGNPGNFGRQQNFPPPQNSGPRQNFPQQHNFGPQQNFPPQQNSGQQQNLPPQQNFGQQQNLPPQQNFGQQQNLPPRQNLGPPRAGEGRAAMSMNNASGGRGDSPPSYLPNFNQGERGNYHSQEQRDFPSGSHRNYAPPERRDFSSGGQTNYAPPEQRNFGVDNRNYTPPQGGTFGQGVGGAHVQERGSGYGPSGWGHGENQRFSEVEGNNREGQQRNYAAMGETGTGQNQHYVSQVDMR</sequence>
<feature type="compositionally biased region" description="Pro residues" evidence="2">
    <location>
        <begin position="31"/>
        <end position="43"/>
    </location>
</feature>
<feature type="compositionally biased region" description="Basic and acidic residues" evidence="2">
    <location>
        <begin position="185"/>
        <end position="196"/>
    </location>
</feature>
<dbReference type="InterPro" id="IPR039206">
    <property type="entry name" value="MORF/ORRM1/DAG-like"/>
</dbReference>
<evidence type="ECO:0000259" key="3">
    <source>
        <dbReference type="Pfam" id="PF21864"/>
    </source>
</evidence>
<organism evidence="4 5">
    <name type="scientific">Escallonia herrerae</name>
    <dbReference type="NCBI Taxonomy" id="1293975"/>
    <lineage>
        <taxon>Eukaryota</taxon>
        <taxon>Viridiplantae</taxon>
        <taxon>Streptophyta</taxon>
        <taxon>Embryophyta</taxon>
        <taxon>Tracheophyta</taxon>
        <taxon>Spermatophyta</taxon>
        <taxon>Magnoliopsida</taxon>
        <taxon>eudicotyledons</taxon>
        <taxon>Gunneridae</taxon>
        <taxon>Pentapetalae</taxon>
        <taxon>asterids</taxon>
        <taxon>campanulids</taxon>
        <taxon>Escalloniales</taxon>
        <taxon>Escalloniaceae</taxon>
        <taxon>Escallonia</taxon>
    </lineage>
</organism>
<evidence type="ECO:0000313" key="5">
    <source>
        <dbReference type="Proteomes" id="UP001188597"/>
    </source>
</evidence>
<dbReference type="InterPro" id="IPR054059">
    <property type="entry name" value="MORF/ORRM1/DAG-like_MORF"/>
</dbReference>
<dbReference type="AlphaFoldDB" id="A0AA88WI02"/>
<evidence type="ECO:0000256" key="2">
    <source>
        <dbReference type="SAM" id="MobiDB-lite"/>
    </source>
</evidence>
<evidence type="ECO:0000256" key="1">
    <source>
        <dbReference type="ARBA" id="ARBA00022946"/>
    </source>
</evidence>
<reference evidence="4" key="1">
    <citation type="submission" date="2022-12" db="EMBL/GenBank/DDBJ databases">
        <title>Draft genome assemblies for two species of Escallonia (Escalloniales).</title>
        <authorList>
            <person name="Chanderbali A."/>
            <person name="Dervinis C."/>
            <person name="Anghel I."/>
            <person name="Soltis D."/>
            <person name="Soltis P."/>
            <person name="Zapata F."/>
        </authorList>
    </citation>
    <scope>NUCLEOTIDE SEQUENCE</scope>
    <source>
        <strain evidence="4">UCBG64.0493</strain>
        <tissue evidence="4">Leaf</tissue>
    </source>
</reference>
<feature type="region of interest" description="Disordered" evidence="2">
    <location>
        <begin position="430"/>
        <end position="481"/>
    </location>
</feature>
<feature type="domain" description="MORF/ORRM1/DAG-like MORF" evidence="3">
    <location>
        <begin position="99"/>
        <end position="191"/>
    </location>
</feature>
<feature type="region of interest" description="Disordered" evidence="2">
    <location>
        <begin position="23"/>
        <end position="43"/>
    </location>
</feature>
<feature type="compositionally biased region" description="Basic and acidic residues" evidence="2">
    <location>
        <begin position="211"/>
        <end position="227"/>
    </location>
</feature>
<accession>A0AA88WI02</accession>
<proteinExistence type="predicted"/>
<comment type="caution">
    <text evidence="4">The sequence shown here is derived from an EMBL/GenBank/DDBJ whole genome shotgun (WGS) entry which is preliminary data.</text>
</comment>
<dbReference type="Pfam" id="PF21864">
    <property type="entry name" value="MORF_dom"/>
    <property type="match status" value="1"/>
</dbReference>
<dbReference type="GO" id="GO:0005739">
    <property type="term" value="C:mitochondrion"/>
    <property type="evidence" value="ECO:0007669"/>
    <property type="project" value="TreeGrafter"/>
</dbReference>
<name>A0AA88WI02_9ASTE</name>
<evidence type="ECO:0000313" key="4">
    <source>
        <dbReference type="EMBL" id="KAK3028226.1"/>
    </source>
</evidence>
<dbReference type="GO" id="GO:0016554">
    <property type="term" value="P:cytidine to uridine editing"/>
    <property type="evidence" value="ECO:0007669"/>
    <property type="project" value="InterPro"/>
</dbReference>
<dbReference type="Proteomes" id="UP001188597">
    <property type="component" value="Unassembled WGS sequence"/>
</dbReference>
<dbReference type="GO" id="GO:0080156">
    <property type="term" value="P:mitochondrial mRNA modification"/>
    <property type="evidence" value="ECO:0007669"/>
    <property type="project" value="TreeGrafter"/>
</dbReference>
<feature type="compositionally biased region" description="Polar residues" evidence="2">
    <location>
        <begin position="351"/>
        <end position="363"/>
    </location>
</feature>
<keyword evidence="1" id="KW-0809">Transit peptide</keyword>
<feature type="compositionally biased region" description="Polar residues" evidence="2">
    <location>
        <begin position="228"/>
        <end position="254"/>
    </location>
</feature>